<dbReference type="AlphaFoldDB" id="A0A840D1E8"/>
<reference evidence="10" key="1">
    <citation type="submission" date="2020-08" db="EMBL/GenBank/DDBJ databases">
        <title>Genomic Encyclopedia of Type Strains, Phase IV (KMG-IV): sequencing the most valuable type-strain genomes for metagenomic binning, comparative biology and taxonomic classification.</title>
        <authorList>
            <person name="Goeker M."/>
        </authorList>
    </citation>
    <scope>NUCLEOTIDE SEQUENCE [LARGE SCALE GENOMIC DNA]</scope>
    <source>
        <strain evidence="10">DSM 105720</strain>
    </source>
</reference>
<evidence type="ECO:0000256" key="2">
    <source>
        <dbReference type="ARBA" id="ARBA00007613"/>
    </source>
</evidence>
<keyword evidence="9" id="KW-0732">Signal</keyword>
<evidence type="ECO:0000256" key="8">
    <source>
        <dbReference type="SAM" id="Coils"/>
    </source>
</evidence>
<keyword evidence="5" id="KW-0812">Transmembrane</keyword>
<keyword evidence="11" id="KW-1185">Reference proteome</keyword>
<evidence type="ECO:0000256" key="1">
    <source>
        <dbReference type="ARBA" id="ARBA00004442"/>
    </source>
</evidence>
<feature type="chain" id="PRO_5032498610" evidence="9">
    <location>
        <begin position="27"/>
        <end position="440"/>
    </location>
</feature>
<dbReference type="GO" id="GO:0015562">
    <property type="term" value="F:efflux transmembrane transporter activity"/>
    <property type="evidence" value="ECO:0007669"/>
    <property type="project" value="InterPro"/>
</dbReference>
<keyword evidence="8" id="KW-0175">Coiled coil</keyword>
<feature type="coiled-coil region" evidence="8">
    <location>
        <begin position="128"/>
        <end position="185"/>
    </location>
</feature>
<dbReference type="GO" id="GO:1990281">
    <property type="term" value="C:efflux pump complex"/>
    <property type="evidence" value="ECO:0007669"/>
    <property type="project" value="TreeGrafter"/>
</dbReference>
<dbReference type="EMBL" id="JACIER010000015">
    <property type="protein sequence ID" value="MBB4045436.1"/>
    <property type="molecule type" value="Genomic_DNA"/>
</dbReference>
<evidence type="ECO:0000313" key="11">
    <source>
        <dbReference type="Proteomes" id="UP000560658"/>
    </source>
</evidence>
<evidence type="ECO:0000256" key="5">
    <source>
        <dbReference type="ARBA" id="ARBA00022692"/>
    </source>
</evidence>
<dbReference type="SUPFAM" id="SSF56954">
    <property type="entry name" value="Outer membrane efflux proteins (OEP)"/>
    <property type="match status" value="1"/>
</dbReference>
<comment type="similarity">
    <text evidence="2">Belongs to the outer membrane factor (OMF) (TC 1.B.17) family.</text>
</comment>
<evidence type="ECO:0000256" key="3">
    <source>
        <dbReference type="ARBA" id="ARBA00022448"/>
    </source>
</evidence>
<sequence>MMSLKIYKGYRRCLLGLILAYQPVAAQTDSLLLTVDRLFDRGVQHSLRLQADDLKESMAKERLQTAKAARLPDIQLGLKGGVLGQPIVWKRGITDPAYPEAPDWSQNYAVDLVQPIYQGGKIRNTVHKADMEKQLAALQTLTDRAEIKLALLSQYMDLFTLYKQREVLVRNIEESELRLRDIRRLKREGLITNNDVLRSEMQLTNDRLSLQETENSIALVSQQLNILMGQEEDLILKPDTSMLYPVVALQSYDDYITQAYTNDPEMKLGRAMTELAQNEIRLARAASLPSVSLYASNALARPVSRTLADMYNNNWNVGISVAYSLSSLYKNNHKVKENRLTKSLRTNEEEQKMQRLRVEVRTAFLRHKEALQRVEALKLSIRQAQENYRIMQNRYLNQLAILTDLLDANSVRLNAELQLVTARTRVIYTYYQLQKVCGYL</sequence>
<evidence type="ECO:0000256" key="7">
    <source>
        <dbReference type="ARBA" id="ARBA00023237"/>
    </source>
</evidence>
<dbReference type="Proteomes" id="UP000560658">
    <property type="component" value="Unassembled WGS sequence"/>
</dbReference>
<proteinExistence type="inferred from homology"/>
<dbReference type="Gene3D" id="1.20.1600.10">
    <property type="entry name" value="Outer membrane efflux proteins (OEP)"/>
    <property type="match status" value="1"/>
</dbReference>
<dbReference type="PANTHER" id="PTHR30026">
    <property type="entry name" value="OUTER MEMBRANE PROTEIN TOLC"/>
    <property type="match status" value="1"/>
</dbReference>
<feature type="signal peptide" evidence="9">
    <location>
        <begin position="1"/>
        <end position="26"/>
    </location>
</feature>
<feature type="coiled-coil region" evidence="8">
    <location>
        <begin position="367"/>
        <end position="394"/>
    </location>
</feature>
<dbReference type="GO" id="GO:0009279">
    <property type="term" value="C:cell outer membrane"/>
    <property type="evidence" value="ECO:0007669"/>
    <property type="project" value="UniProtKB-SubCell"/>
</dbReference>
<dbReference type="Pfam" id="PF02321">
    <property type="entry name" value="OEP"/>
    <property type="match status" value="2"/>
</dbReference>
<evidence type="ECO:0000256" key="6">
    <source>
        <dbReference type="ARBA" id="ARBA00023136"/>
    </source>
</evidence>
<comment type="caution">
    <text evidence="10">The sequence shown here is derived from an EMBL/GenBank/DDBJ whole genome shotgun (WGS) entry which is preliminary data.</text>
</comment>
<keyword evidence="4" id="KW-1134">Transmembrane beta strand</keyword>
<gene>
    <name evidence="10" type="ORF">GGR06_003250</name>
</gene>
<name>A0A840D1E8_9BACE</name>
<dbReference type="InterPro" id="IPR051906">
    <property type="entry name" value="TolC-like"/>
</dbReference>
<dbReference type="PANTHER" id="PTHR30026:SF23">
    <property type="entry name" value="TO APRF-PUTATIVE OUTER MEMBRANE EFFLUX PROTEIN OR SECRETED ALKALINE PHOSPHATASE-RELATED"/>
    <property type="match status" value="1"/>
</dbReference>
<keyword evidence="3" id="KW-0813">Transport</keyword>
<accession>A0A840D1E8</accession>
<keyword evidence="6" id="KW-0472">Membrane</keyword>
<comment type="subcellular location">
    <subcellularLocation>
        <location evidence="1">Cell outer membrane</location>
    </subcellularLocation>
</comment>
<evidence type="ECO:0000313" key="10">
    <source>
        <dbReference type="EMBL" id="MBB4045436.1"/>
    </source>
</evidence>
<protein>
    <submittedName>
        <fullName evidence="10">Outer membrane protein TolC</fullName>
    </submittedName>
</protein>
<dbReference type="InterPro" id="IPR003423">
    <property type="entry name" value="OMP_efflux"/>
</dbReference>
<keyword evidence="7" id="KW-0998">Cell outer membrane</keyword>
<evidence type="ECO:0000256" key="4">
    <source>
        <dbReference type="ARBA" id="ARBA00022452"/>
    </source>
</evidence>
<organism evidence="10 11">
    <name type="scientific">Bacteroides reticulotermitis</name>
    <dbReference type="NCBI Taxonomy" id="1133319"/>
    <lineage>
        <taxon>Bacteria</taxon>
        <taxon>Pseudomonadati</taxon>
        <taxon>Bacteroidota</taxon>
        <taxon>Bacteroidia</taxon>
        <taxon>Bacteroidales</taxon>
        <taxon>Bacteroidaceae</taxon>
        <taxon>Bacteroides</taxon>
    </lineage>
</organism>
<dbReference type="GO" id="GO:0015288">
    <property type="term" value="F:porin activity"/>
    <property type="evidence" value="ECO:0007669"/>
    <property type="project" value="TreeGrafter"/>
</dbReference>
<evidence type="ECO:0000256" key="9">
    <source>
        <dbReference type="SAM" id="SignalP"/>
    </source>
</evidence>